<dbReference type="EMBL" id="NMPM01000020">
    <property type="protein sequence ID" value="PAV26543.1"/>
    <property type="molecule type" value="Genomic_DNA"/>
</dbReference>
<protein>
    <submittedName>
        <fullName evidence="3">Uncharacterized protein</fullName>
    </submittedName>
</protein>
<organism evidence="3 5">
    <name type="scientific">Tamilnaduibacter salinus</name>
    <dbReference type="NCBI Taxonomy" id="1484056"/>
    <lineage>
        <taxon>Bacteria</taxon>
        <taxon>Pseudomonadati</taxon>
        <taxon>Pseudomonadota</taxon>
        <taxon>Gammaproteobacteria</taxon>
        <taxon>Pseudomonadales</taxon>
        <taxon>Marinobacteraceae</taxon>
        <taxon>Tamilnaduibacter</taxon>
    </lineage>
</organism>
<dbReference type="Proteomes" id="UP000218332">
    <property type="component" value="Unassembled WGS sequence"/>
</dbReference>
<comment type="caution">
    <text evidence="3">The sequence shown here is derived from an EMBL/GenBank/DDBJ whole genome shotgun (WGS) entry which is preliminary data.</text>
</comment>
<keyword evidence="2" id="KW-0472">Membrane</keyword>
<evidence type="ECO:0000313" key="6">
    <source>
        <dbReference type="Proteomes" id="UP000245887"/>
    </source>
</evidence>
<reference evidence="3 5" key="1">
    <citation type="submission" date="2017-07" db="EMBL/GenBank/DDBJ databases">
        <title>Tamlnaduibacter salinus (Mi-7) genome sequencing.</title>
        <authorList>
            <person name="Verma A."/>
            <person name="Krishnamurthi S."/>
        </authorList>
    </citation>
    <scope>NUCLEOTIDE SEQUENCE [LARGE SCALE GENOMIC DNA]</scope>
    <source>
        <strain evidence="3 5">Mi-7</strain>
    </source>
</reference>
<keyword evidence="2" id="KW-1133">Transmembrane helix</keyword>
<keyword evidence="5" id="KW-1185">Reference proteome</keyword>
<gene>
    <name evidence="4" type="ORF">C8D92_106154</name>
    <name evidence="3" type="ORF">CF392_04870</name>
</gene>
<dbReference type="EMBL" id="QEKQ01000006">
    <property type="protein sequence ID" value="PVY75893.1"/>
    <property type="molecule type" value="Genomic_DNA"/>
</dbReference>
<name>A0A2A2I681_9GAMM</name>
<evidence type="ECO:0000256" key="2">
    <source>
        <dbReference type="SAM" id="Phobius"/>
    </source>
</evidence>
<evidence type="ECO:0000256" key="1">
    <source>
        <dbReference type="SAM" id="MobiDB-lite"/>
    </source>
</evidence>
<feature type="transmembrane region" description="Helical" evidence="2">
    <location>
        <begin position="6"/>
        <end position="28"/>
    </location>
</feature>
<reference evidence="4 6" key="2">
    <citation type="submission" date="2018-04" db="EMBL/GenBank/DDBJ databases">
        <title>Genomic Encyclopedia of Type Strains, Phase IV (KMG-IV): sequencing the most valuable type-strain genomes for metagenomic binning, comparative biology and taxonomic classification.</title>
        <authorList>
            <person name="Goeker M."/>
        </authorList>
    </citation>
    <scope>NUCLEOTIDE SEQUENCE [LARGE SCALE GENOMIC DNA]</scope>
    <source>
        <strain evidence="4 6">DSM 28688</strain>
    </source>
</reference>
<evidence type="ECO:0000313" key="5">
    <source>
        <dbReference type="Proteomes" id="UP000218332"/>
    </source>
</evidence>
<dbReference type="Proteomes" id="UP000245887">
    <property type="component" value="Unassembled WGS sequence"/>
</dbReference>
<proteinExistence type="predicted"/>
<accession>A0A2A2I681</accession>
<sequence>MKFLRLVAAIVVGNLITIAIMTALWAWVMSELVGAMDSVFESSDSPYHHDDSTHTAPPIDWEPDLSTISKPSGPTAEEREKAQQHRRNLRSARQMCQFWREQYRDEPTKRNDAYKTNACLRLKNLRSR</sequence>
<feature type="region of interest" description="Disordered" evidence="1">
    <location>
        <begin position="43"/>
        <end position="89"/>
    </location>
</feature>
<dbReference type="AlphaFoldDB" id="A0A2A2I681"/>
<dbReference type="RefSeq" id="WP_095610346.1">
    <property type="nucleotide sequence ID" value="NZ_NMPM01000020.1"/>
</dbReference>
<evidence type="ECO:0000313" key="3">
    <source>
        <dbReference type="EMBL" id="PAV26543.1"/>
    </source>
</evidence>
<keyword evidence="2" id="KW-0812">Transmembrane</keyword>
<evidence type="ECO:0000313" key="4">
    <source>
        <dbReference type="EMBL" id="PVY75893.1"/>
    </source>
</evidence>